<dbReference type="RefSeq" id="WP_394824288.1">
    <property type="nucleotide sequence ID" value="NZ_CP089984.1"/>
</dbReference>
<gene>
    <name evidence="1" type="ORF">LZC94_43425</name>
</gene>
<organism evidence="1 2">
    <name type="scientific">Pendulispora albinea</name>
    <dbReference type="NCBI Taxonomy" id="2741071"/>
    <lineage>
        <taxon>Bacteria</taxon>
        <taxon>Pseudomonadati</taxon>
        <taxon>Myxococcota</taxon>
        <taxon>Myxococcia</taxon>
        <taxon>Myxococcales</taxon>
        <taxon>Sorangiineae</taxon>
        <taxon>Pendulisporaceae</taxon>
        <taxon>Pendulispora</taxon>
    </lineage>
</organism>
<reference evidence="1 2" key="1">
    <citation type="submission" date="2021-12" db="EMBL/GenBank/DDBJ databases">
        <title>Discovery of the Pendulisporaceae a myxobacterial family with distinct sporulation behavior and unique specialized metabolism.</title>
        <authorList>
            <person name="Garcia R."/>
            <person name="Popoff A."/>
            <person name="Bader C.D."/>
            <person name="Loehr J."/>
            <person name="Walesch S."/>
            <person name="Walt C."/>
            <person name="Boldt J."/>
            <person name="Bunk B."/>
            <person name="Haeckl F.J.F.P.J."/>
            <person name="Gunesch A.P."/>
            <person name="Birkelbach J."/>
            <person name="Nuebel U."/>
            <person name="Pietschmann T."/>
            <person name="Bach T."/>
            <person name="Mueller R."/>
        </authorList>
    </citation>
    <scope>NUCLEOTIDE SEQUENCE [LARGE SCALE GENOMIC DNA]</scope>
    <source>
        <strain evidence="1 2">MSr11954</strain>
    </source>
</reference>
<dbReference type="EMBL" id="CP089984">
    <property type="protein sequence ID" value="WXB14664.1"/>
    <property type="molecule type" value="Genomic_DNA"/>
</dbReference>
<keyword evidence="2" id="KW-1185">Reference proteome</keyword>
<evidence type="ECO:0000313" key="2">
    <source>
        <dbReference type="Proteomes" id="UP001370348"/>
    </source>
</evidence>
<accession>A0ABZ2LUR4</accession>
<name>A0ABZ2LUR4_9BACT</name>
<protein>
    <submittedName>
        <fullName evidence="1">Uncharacterized protein</fullName>
    </submittedName>
</protein>
<sequence>MASRKRTVNGKLPRVARIARLAQKNVSWMAILAATTFGVDAAAATVHAEVRAADGGLRDLRADEDYRLIVQTYDGHRDPHRPGAKPVASMQRAVTAAELRQGVRIDLVELRDHQVTERAQAPVVVAWIERGRPDLEFDGRMARPSADALSGIARASRDGDRTHVTLV</sequence>
<evidence type="ECO:0000313" key="1">
    <source>
        <dbReference type="EMBL" id="WXB14664.1"/>
    </source>
</evidence>
<proteinExistence type="predicted"/>
<dbReference type="Proteomes" id="UP001370348">
    <property type="component" value="Chromosome"/>
</dbReference>